<sequence>MATKATKPKTRKPAADYRVRIRMYQQGLGDCFLLTFPAGKSKQAHVMIDCGIVLGTSEPGKVMTQVAQDIKKTTKGKVDVLAITHEHWDHLSGFDPAQARDIFKGVKFGKLWLAWTEDEKNPLAQQLRTEREKKKKAAAKARDEMQKRGLTQQAGRMAGLLGFFGAKAAGGDDASAEEEEAGGGTTGALNFLKSHSTPTILETGGRPLSIPGVEGVRVYVLGPPLDRDALKKTNPGKSQGYALAEEPIGLTDSFLAAFDTEDELAQPFARSQRRPLVQLPERLAAAQHTRRSAGAHAPAISGIDGYLLPENQWRSIDDAWLGMGERLALQLDNATNNTSLVLAFEFDSPPGQDTRDVLLFVGDAQAGNWLSWDEHTWTVRDGDGGRRKVTAEDLLQRTIFYKVGHHGSHNATLREKGLERMTSSRLAAVIPVDTRVAHEVKGWEHMPLPAIRERLRKKCTVVFQSDGQPDVQDRPQAGRWQPSTEKFDVFMKNPKTKKVESVRKQNLYTDYYL</sequence>
<keyword evidence="3" id="KW-1185">Reference proteome</keyword>
<dbReference type="InterPro" id="IPR052159">
    <property type="entry name" value="Competence_DNA_uptake"/>
</dbReference>
<dbReference type="InterPro" id="IPR036866">
    <property type="entry name" value="RibonucZ/Hydroxyglut_hydro"/>
</dbReference>
<gene>
    <name evidence="2" type="ORF">ACFQDI_22780</name>
</gene>
<dbReference type="EMBL" id="JBHSMQ010000012">
    <property type="protein sequence ID" value="MFC5457712.1"/>
    <property type="molecule type" value="Genomic_DNA"/>
</dbReference>
<dbReference type="RefSeq" id="WP_377171322.1">
    <property type="nucleotide sequence ID" value="NZ_JBHSMQ010000012.1"/>
</dbReference>
<reference evidence="3" key="1">
    <citation type="journal article" date="2019" name="Int. J. Syst. Evol. Microbiol.">
        <title>The Global Catalogue of Microorganisms (GCM) 10K type strain sequencing project: providing services to taxonomists for standard genome sequencing and annotation.</title>
        <authorList>
            <consortium name="The Broad Institute Genomics Platform"/>
            <consortium name="The Broad Institute Genome Sequencing Center for Infectious Disease"/>
            <person name="Wu L."/>
            <person name="Ma J."/>
        </authorList>
    </citation>
    <scope>NUCLEOTIDE SEQUENCE [LARGE SCALE GENOMIC DNA]</scope>
    <source>
        <strain evidence="3">CGMCC 4.1469</strain>
    </source>
</reference>
<accession>A0ABW0KYC2</accession>
<dbReference type="Pfam" id="PF00753">
    <property type="entry name" value="Lactamase_B"/>
    <property type="match status" value="1"/>
</dbReference>
<comment type="caution">
    <text evidence="2">The sequence shown here is derived from an EMBL/GenBank/DDBJ whole genome shotgun (WGS) entry which is preliminary data.</text>
</comment>
<dbReference type="PANTHER" id="PTHR30619">
    <property type="entry name" value="DNA INTERNALIZATION/COMPETENCE PROTEIN COMEC/REC2"/>
    <property type="match status" value="1"/>
</dbReference>
<evidence type="ECO:0000313" key="2">
    <source>
        <dbReference type="EMBL" id="MFC5457712.1"/>
    </source>
</evidence>
<dbReference type="Proteomes" id="UP001596052">
    <property type="component" value="Unassembled WGS sequence"/>
</dbReference>
<evidence type="ECO:0000259" key="1">
    <source>
        <dbReference type="Pfam" id="PF00753"/>
    </source>
</evidence>
<dbReference type="SUPFAM" id="SSF56281">
    <property type="entry name" value="Metallo-hydrolase/oxidoreductase"/>
    <property type="match status" value="1"/>
</dbReference>
<name>A0ABW0KYC2_9BACT</name>
<dbReference type="InterPro" id="IPR001279">
    <property type="entry name" value="Metallo-B-lactamas"/>
</dbReference>
<dbReference type="Gene3D" id="3.60.15.10">
    <property type="entry name" value="Ribonuclease Z/Hydroxyacylglutathione hydrolase-like"/>
    <property type="match status" value="2"/>
</dbReference>
<proteinExistence type="predicted"/>
<evidence type="ECO:0000313" key="3">
    <source>
        <dbReference type="Proteomes" id="UP001596052"/>
    </source>
</evidence>
<dbReference type="PANTHER" id="PTHR30619:SF1">
    <property type="entry name" value="RECOMBINATION PROTEIN 2"/>
    <property type="match status" value="1"/>
</dbReference>
<organism evidence="2 3">
    <name type="scientific">Prosthecobacter fluviatilis</name>
    <dbReference type="NCBI Taxonomy" id="445931"/>
    <lineage>
        <taxon>Bacteria</taxon>
        <taxon>Pseudomonadati</taxon>
        <taxon>Verrucomicrobiota</taxon>
        <taxon>Verrucomicrobiia</taxon>
        <taxon>Verrucomicrobiales</taxon>
        <taxon>Verrucomicrobiaceae</taxon>
        <taxon>Prosthecobacter</taxon>
    </lineage>
</organism>
<protein>
    <submittedName>
        <fullName evidence="2">MBL fold metallo-hydrolase</fullName>
    </submittedName>
</protein>
<feature type="domain" description="Metallo-beta-lactamase" evidence="1">
    <location>
        <begin position="31"/>
        <end position="129"/>
    </location>
</feature>